<protein>
    <submittedName>
        <fullName evidence="6">Lysoplasmalogenase</fullName>
    </submittedName>
</protein>
<keyword evidence="4" id="KW-1133">Transmembrane helix</keyword>
<evidence type="ECO:0000256" key="5">
    <source>
        <dbReference type="ARBA" id="ARBA00023136"/>
    </source>
</evidence>
<dbReference type="Pfam" id="PF07947">
    <property type="entry name" value="YhhN"/>
    <property type="match status" value="1"/>
</dbReference>
<reference evidence="6 7" key="1">
    <citation type="submission" date="2020-09" db="EMBL/GenBank/DDBJ databases">
        <title>Novel species in genus Gordonia.</title>
        <authorList>
            <person name="Zhang G."/>
        </authorList>
    </citation>
    <scope>NUCLEOTIDE SEQUENCE [LARGE SCALE GENOMIC DNA]</scope>
    <source>
        <strain evidence="6 7">ON-33</strain>
    </source>
</reference>
<evidence type="ECO:0000256" key="2">
    <source>
        <dbReference type="ARBA" id="ARBA00007375"/>
    </source>
</evidence>
<dbReference type="RefSeq" id="WP_190266269.1">
    <property type="nucleotide sequence ID" value="NZ_BAABAD010000003.1"/>
</dbReference>
<comment type="subcellular location">
    <subcellularLocation>
        <location evidence="1">Membrane</location>
        <topology evidence="1">Multi-pass membrane protein</topology>
    </subcellularLocation>
</comment>
<evidence type="ECO:0000256" key="1">
    <source>
        <dbReference type="ARBA" id="ARBA00004141"/>
    </source>
</evidence>
<name>A0ABR7W6H4_9ACTN</name>
<keyword evidence="7" id="KW-1185">Reference proteome</keyword>
<evidence type="ECO:0000256" key="4">
    <source>
        <dbReference type="ARBA" id="ARBA00022989"/>
    </source>
</evidence>
<comment type="caution">
    <text evidence="6">The sequence shown here is derived from an EMBL/GenBank/DDBJ whole genome shotgun (WGS) entry which is preliminary data.</text>
</comment>
<comment type="similarity">
    <text evidence="2">Belongs to the TMEM86 family.</text>
</comment>
<evidence type="ECO:0000313" key="6">
    <source>
        <dbReference type="EMBL" id="MBD1318425.1"/>
    </source>
</evidence>
<dbReference type="InterPro" id="IPR012506">
    <property type="entry name" value="TMEM86B-like"/>
</dbReference>
<dbReference type="Proteomes" id="UP000602395">
    <property type="component" value="Unassembled WGS sequence"/>
</dbReference>
<sequence length="219" mass="23245">MGPTVPYLAAAAAATIAGAAHRRRAAEITKPLPLLVLAVHSARGARRRGGVDNALLAGALAFSAAGDRAMLLEEFTDEPSAKDRRLQIGASLFACAQLCLTGIMWRRGARPRRAGLVLRTAILAESATVMALRRPRLLPVLGGYGNTLALMSSTAGAAERPQPRLRTGGWLFLASDLTIINRRHLIGDKRLAAVAEAWVLASYFAAQWLLVTSLSESDG</sequence>
<dbReference type="PANTHER" id="PTHR31885">
    <property type="entry name" value="GH04784P"/>
    <property type="match status" value="1"/>
</dbReference>
<evidence type="ECO:0000256" key="3">
    <source>
        <dbReference type="ARBA" id="ARBA00022692"/>
    </source>
</evidence>
<proteinExistence type="inferred from homology"/>
<organism evidence="6 7">
    <name type="scientific">Gordonia hankookensis</name>
    <dbReference type="NCBI Taxonomy" id="589403"/>
    <lineage>
        <taxon>Bacteria</taxon>
        <taxon>Bacillati</taxon>
        <taxon>Actinomycetota</taxon>
        <taxon>Actinomycetes</taxon>
        <taxon>Mycobacteriales</taxon>
        <taxon>Gordoniaceae</taxon>
        <taxon>Gordonia</taxon>
    </lineage>
</organism>
<keyword evidence="5" id="KW-0472">Membrane</keyword>
<accession>A0ABR7W6H4</accession>
<keyword evidence="3" id="KW-0812">Transmembrane</keyword>
<gene>
    <name evidence="6" type="ORF">IDF66_02410</name>
</gene>
<dbReference type="EMBL" id="JACWMS010000001">
    <property type="protein sequence ID" value="MBD1318425.1"/>
    <property type="molecule type" value="Genomic_DNA"/>
</dbReference>
<evidence type="ECO:0000313" key="7">
    <source>
        <dbReference type="Proteomes" id="UP000602395"/>
    </source>
</evidence>
<dbReference type="PANTHER" id="PTHR31885:SF6">
    <property type="entry name" value="GH04784P"/>
    <property type="match status" value="1"/>
</dbReference>